<proteinExistence type="predicted"/>
<dbReference type="FunFam" id="3.40.50.920:FF:000001">
    <property type="entry name" value="Pyruvate dehydrogenase E1 beta subunit"/>
    <property type="match status" value="1"/>
</dbReference>
<dbReference type="Pfam" id="PF02779">
    <property type="entry name" value="Transket_pyr"/>
    <property type="match status" value="1"/>
</dbReference>
<dbReference type="CDD" id="cd07036">
    <property type="entry name" value="TPP_PYR_E1-PDHc-beta_like"/>
    <property type="match status" value="1"/>
</dbReference>
<dbReference type="EMBL" id="CP061539">
    <property type="protein sequence ID" value="QNV38794.1"/>
    <property type="molecule type" value="Genomic_DNA"/>
</dbReference>
<dbReference type="Pfam" id="PF02780">
    <property type="entry name" value="Transketolase_C"/>
    <property type="match status" value="1"/>
</dbReference>
<reference evidence="5 6" key="1">
    <citation type="submission" date="2020-09" db="EMBL/GenBank/DDBJ databases">
        <title>Investigation of environmental microbes.</title>
        <authorList>
            <person name="Ou Y."/>
            <person name="Kang Q."/>
        </authorList>
    </citation>
    <scope>NUCLEOTIDE SEQUENCE [LARGE SCALE GENOMIC DNA]</scope>
    <source>
        <strain evidence="5 6">KJZ-14</strain>
    </source>
</reference>
<dbReference type="EC" id="1.2.4.4" evidence="2"/>
<dbReference type="InterPro" id="IPR029061">
    <property type="entry name" value="THDP-binding"/>
</dbReference>
<dbReference type="FunFam" id="3.40.50.970:FF:000001">
    <property type="entry name" value="Pyruvate dehydrogenase E1 beta subunit"/>
    <property type="match status" value="1"/>
</dbReference>
<feature type="domain" description="Transketolase-like pyrimidine-binding" evidence="4">
    <location>
        <begin position="10"/>
        <end position="185"/>
    </location>
</feature>
<dbReference type="Proteomes" id="UP000516404">
    <property type="component" value="Chromosome"/>
</dbReference>
<dbReference type="GO" id="GO:0000287">
    <property type="term" value="F:magnesium ion binding"/>
    <property type="evidence" value="ECO:0007669"/>
    <property type="project" value="UniProtKB-ARBA"/>
</dbReference>
<evidence type="ECO:0000256" key="1">
    <source>
        <dbReference type="ARBA" id="ARBA00001964"/>
    </source>
</evidence>
<keyword evidence="3" id="KW-0560">Oxidoreductase</keyword>
<evidence type="ECO:0000313" key="6">
    <source>
        <dbReference type="Proteomes" id="UP000516404"/>
    </source>
</evidence>
<dbReference type="RefSeq" id="WP_190725385.1">
    <property type="nucleotide sequence ID" value="NZ_CP061539.1"/>
</dbReference>
<dbReference type="GO" id="GO:0007584">
    <property type="term" value="P:response to nutrient"/>
    <property type="evidence" value="ECO:0007669"/>
    <property type="project" value="TreeGrafter"/>
</dbReference>
<dbReference type="Gene3D" id="3.40.50.920">
    <property type="match status" value="1"/>
</dbReference>
<sequence>MNEAPAVETLTMAKAINRALRDAMSESNKVVLMGEDIGKLGGVFRVTEGLSAEFGEKRVMDSPLGEAGIIGTSIGLAMKGYRPVPEIQFDGFVFPAFNQITSQLSKMHGRTGKNFEVPVTIRIPFGGVIGSVEHHSESPEALFAHTPGLRVVTASSPHDAYWGLRKSIESPDPVIFFEPKRRYWMKGAVNFGYTNFDPFTAEVVRAGKDLTIATYGALVPVALAAAQAAQEGGYSVEVIDLRSISPLDVETVAESVNKTGRLVIAHEAPTFGGMGGELSASITERCFYSLEAPVLRVGGFHMPYPVAKVEEEYVPGIDRILEAIERSFTY</sequence>
<dbReference type="KEGG" id="rter:IDM49_01915"/>
<dbReference type="Gene3D" id="3.40.50.970">
    <property type="match status" value="1"/>
</dbReference>
<keyword evidence="6" id="KW-1185">Reference proteome</keyword>
<name>A0A7H2BGJ8_9MICC</name>
<dbReference type="GO" id="GO:0003863">
    <property type="term" value="F:branched-chain 2-oxo acid dehydrogenase activity"/>
    <property type="evidence" value="ECO:0007669"/>
    <property type="project" value="UniProtKB-EC"/>
</dbReference>
<gene>
    <name evidence="5" type="ORF">IDM49_01915</name>
</gene>
<dbReference type="InterPro" id="IPR033248">
    <property type="entry name" value="Transketolase_C"/>
</dbReference>
<dbReference type="GO" id="GO:0009083">
    <property type="term" value="P:branched-chain amino acid catabolic process"/>
    <property type="evidence" value="ECO:0007669"/>
    <property type="project" value="TreeGrafter"/>
</dbReference>
<dbReference type="GeneID" id="96622980"/>
<dbReference type="SUPFAM" id="SSF52922">
    <property type="entry name" value="TK C-terminal domain-like"/>
    <property type="match status" value="1"/>
</dbReference>
<dbReference type="AlphaFoldDB" id="A0A7H2BGJ8"/>
<protein>
    <recommendedName>
        <fullName evidence="2">3-methyl-2-oxobutanoate dehydrogenase (2-methylpropanoyl-transferring)</fullName>
        <ecNumber evidence="2">1.2.4.4</ecNumber>
    </recommendedName>
</protein>
<dbReference type="SMART" id="SM00861">
    <property type="entry name" value="Transket_pyr"/>
    <property type="match status" value="1"/>
</dbReference>
<evidence type="ECO:0000256" key="2">
    <source>
        <dbReference type="ARBA" id="ARBA00012277"/>
    </source>
</evidence>
<dbReference type="InterPro" id="IPR009014">
    <property type="entry name" value="Transketo_C/PFOR_II"/>
</dbReference>
<organism evidence="5 6">
    <name type="scientific">Rothia terrae</name>
    <dbReference type="NCBI Taxonomy" id="396015"/>
    <lineage>
        <taxon>Bacteria</taxon>
        <taxon>Bacillati</taxon>
        <taxon>Actinomycetota</taxon>
        <taxon>Actinomycetes</taxon>
        <taxon>Micrococcales</taxon>
        <taxon>Micrococcaceae</taxon>
        <taxon>Rothia</taxon>
    </lineage>
</organism>
<dbReference type="InterPro" id="IPR005475">
    <property type="entry name" value="Transketolase-like_Pyr-bd"/>
</dbReference>
<accession>A0A7H2BGJ8</accession>
<dbReference type="PANTHER" id="PTHR42980:SF1">
    <property type="entry name" value="2-OXOISOVALERATE DEHYDROGENASE SUBUNIT BETA, MITOCHONDRIAL"/>
    <property type="match status" value="1"/>
</dbReference>
<evidence type="ECO:0000259" key="4">
    <source>
        <dbReference type="SMART" id="SM00861"/>
    </source>
</evidence>
<evidence type="ECO:0000313" key="5">
    <source>
        <dbReference type="EMBL" id="QNV38794.1"/>
    </source>
</evidence>
<dbReference type="PANTHER" id="PTHR42980">
    <property type="entry name" value="2-OXOISOVALERATE DEHYDROGENASE SUBUNIT BETA-RELATED"/>
    <property type="match status" value="1"/>
</dbReference>
<evidence type="ECO:0000256" key="3">
    <source>
        <dbReference type="ARBA" id="ARBA00023002"/>
    </source>
</evidence>
<dbReference type="SUPFAM" id="SSF52518">
    <property type="entry name" value="Thiamin diphosphate-binding fold (THDP-binding)"/>
    <property type="match status" value="1"/>
</dbReference>
<comment type="cofactor">
    <cofactor evidence="1">
        <name>thiamine diphosphate</name>
        <dbReference type="ChEBI" id="CHEBI:58937"/>
    </cofactor>
</comment>